<dbReference type="InterPro" id="IPR025948">
    <property type="entry name" value="HTH-like_dom"/>
</dbReference>
<dbReference type="GO" id="GO:0003676">
    <property type="term" value="F:nucleic acid binding"/>
    <property type="evidence" value="ECO:0007669"/>
    <property type="project" value="InterPro"/>
</dbReference>
<dbReference type="EMBL" id="UNRR01000040">
    <property type="protein sequence ID" value="SYZ79805.1"/>
    <property type="molecule type" value="Genomic_DNA"/>
</dbReference>
<protein>
    <submittedName>
        <fullName evidence="3">Integrase catalytic core</fullName>
    </submittedName>
</protein>
<dbReference type="InterPro" id="IPR048020">
    <property type="entry name" value="Transpos_IS3"/>
</dbReference>
<dbReference type="AlphaFoldDB" id="A0A383TI55"/>
<evidence type="ECO:0000313" key="4">
    <source>
        <dbReference type="Proteomes" id="UP000262072"/>
    </source>
</evidence>
<evidence type="ECO:0000259" key="2">
    <source>
        <dbReference type="PROSITE" id="PS50994"/>
    </source>
</evidence>
<evidence type="ECO:0000313" key="3">
    <source>
        <dbReference type="EMBL" id="SYZ79805.1"/>
    </source>
</evidence>
<dbReference type="InterPro" id="IPR036397">
    <property type="entry name" value="RNaseH_sf"/>
</dbReference>
<dbReference type="PANTHER" id="PTHR46889:SF7">
    <property type="entry name" value="TRANSPOSASE FOR INSERTION SEQUENCE ELEMENT IS904"/>
    <property type="match status" value="1"/>
</dbReference>
<dbReference type="Proteomes" id="UP000262072">
    <property type="component" value="Unassembled WGS sequence"/>
</dbReference>
<comment type="function">
    <text evidence="1">Involved in the transposition of the insertion sequence.</text>
</comment>
<dbReference type="InterPro" id="IPR050900">
    <property type="entry name" value="Transposase_IS3/IS150/IS904"/>
</dbReference>
<dbReference type="SUPFAM" id="SSF53098">
    <property type="entry name" value="Ribonuclease H-like"/>
    <property type="match status" value="1"/>
</dbReference>
<evidence type="ECO:0000256" key="1">
    <source>
        <dbReference type="ARBA" id="ARBA00002286"/>
    </source>
</evidence>
<dbReference type="NCBIfam" id="NF033516">
    <property type="entry name" value="transpos_IS3"/>
    <property type="match status" value="1"/>
</dbReference>
<gene>
    <name evidence="3" type="ORF">TART1_2681</name>
</gene>
<reference evidence="4" key="1">
    <citation type="submission" date="2018-05" db="EMBL/GenBank/DDBJ databases">
        <authorList>
            <person name="Strepis N."/>
        </authorList>
    </citation>
    <scope>NUCLEOTIDE SEQUENCE [LARGE SCALE GENOMIC DNA]</scope>
</reference>
<proteinExistence type="predicted"/>
<name>A0A383TI55_9LACT</name>
<dbReference type="Pfam" id="PF13333">
    <property type="entry name" value="rve_2"/>
    <property type="match status" value="1"/>
</dbReference>
<feature type="domain" description="Integrase catalytic" evidence="2">
    <location>
        <begin position="101"/>
        <end position="261"/>
    </location>
</feature>
<sequence>MCECLDIARSTYYYEAKSSPSDDESLTEEIQEIFRANRRTYGTRRIKKELSKKGKVVSRRKISRIMKKLGLQSCYTVAHYRVHQPKSNESDLGNTLNREFKTANPHGAIVSDLTYVRVGKKWNYLCVLLDLYNREIIGYSCGEHKTAELVLQAFHTVKAPLSSIQLFHTDRGSEFDNQLISKLLDTFDIVRSLSAKGCPYDNAVAEATFKSIKTEFVYQETFETIAELQIKWFDYVHWYNHIRLHSTLDYMAPVEYRRQLAEANCE</sequence>
<accession>A0A383TI55</accession>
<dbReference type="PROSITE" id="PS50994">
    <property type="entry name" value="INTEGRASE"/>
    <property type="match status" value="1"/>
</dbReference>
<dbReference type="GO" id="GO:0015074">
    <property type="term" value="P:DNA integration"/>
    <property type="evidence" value="ECO:0007669"/>
    <property type="project" value="InterPro"/>
</dbReference>
<dbReference type="InterPro" id="IPR001584">
    <property type="entry name" value="Integrase_cat-core"/>
</dbReference>
<dbReference type="Pfam" id="PF13276">
    <property type="entry name" value="HTH_21"/>
    <property type="match status" value="1"/>
</dbReference>
<dbReference type="InterPro" id="IPR012337">
    <property type="entry name" value="RNaseH-like_sf"/>
</dbReference>
<dbReference type="Gene3D" id="3.30.420.10">
    <property type="entry name" value="Ribonuclease H-like superfamily/Ribonuclease H"/>
    <property type="match status" value="1"/>
</dbReference>
<organism evidence="3 4">
    <name type="scientific">Trichococcus shcherbakoviae</name>
    <dbReference type="NCBI Taxonomy" id="2094020"/>
    <lineage>
        <taxon>Bacteria</taxon>
        <taxon>Bacillati</taxon>
        <taxon>Bacillota</taxon>
        <taxon>Bacilli</taxon>
        <taxon>Lactobacillales</taxon>
        <taxon>Carnobacteriaceae</taxon>
        <taxon>Trichococcus</taxon>
    </lineage>
</organism>
<dbReference type="Pfam" id="PF00665">
    <property type="entry name" value="rve"/>
    <property type="match status" value="1"/>
</dbReference>
<dbReference type="PANTHER" id="PTHR46889">
    <property type="entry name" value="TRANSPOSASE INSF FOR INSERTION SEQUENCE IS3B-RELATED"/>
    <property type="match status" value="1"/>
</dbReference>